<dbReference type="SUPFAM" id="SSF48239">
    <property type="entry name" value="Terpenoid cyclases/Protein prenyltransferases"/>
    <property type="match status" value="1"/>
</dbReference>
<feature type="domain" description="Prenyltransferase alpha-alpha toroid" evidence="2">
    <location>
        <begin position="5"/>
        <end position="63"/>
    </location>
</feature>
<accession>A0A075WHG8</accession>
<evidence type="ECO:0000313" key="3">
    <source>
        <dbReference type="EMBL" id="AIG98554.1"/>
    </source>
</evidence>
<name>A0A075WHG8_ARCFL</name>
<dbReference type="EMBL" id="CP006577">
    <property type="protein sequence ID" value="AIG98554.1"/>
    <property type="molecule type" value="Genomic_DNA"/>
</dbReference>
<dbReference type="HOGENOM" id="CLU_085650_0_0_2"/>
<dbReference type="KEGG" id="afg:AFULGI_00017970"/>
<dbReference type="GeneID" id="24795292"/>
<dbReference type="PIRSF" id="PIRSF016175">
    <property type="entry name" value="UCP016175"/>
    <property type="match status" value="1"/>
</dbReference>
<dbReference type="InterPro" id="IPR008930">
    <property type="entry name" value="Terpenoid_cyclase/PrenylTrfase"/>
</dbReference>
<protein>
    <recommendedName>
        <fullName evidence="2">Prenyltransferase alpha-alpha toroid domain-containing protein</fullName>
    </recommendedName>
</protein>
<evidence type="ECO:0000313" key="4">
    <source>
        <dbReference type="Proteomes" id="UP000028501"/>
    </source>
</evidence>
<keyword evidence="1" id="KW-0677">Repeat</keyword>
<dbReference type="AlphaFoldDB" id="A0A075WHG8"/>
<evidence type="ECO:0000259" key="2">
    <source>
        <dbReference type="Pfam" id="PF00432"/>
    </source>
</evidence>
<gene>
    <name evidence="3" type="ORF">AFULGI_00017970</name>
</gene>
<dbReference type="Gene3D" id="1.50.10.20">
    <property type="match status" value="2"/>
</dbReference>
<dbReference type="Proteomes" id="UP000028501">
    <property type="component" value="Chromosome"/>
</dbReference>
<sequence length="271" mass="31009">MDAIDLKRLSDFVRHRQNEDGGFAFCKPLPSTLAETFYAVSILTSIGEDVPRREKVVEFLKSRIQTEINSLFYTLHSLNLLGEDLPDYSSFLLKRLEGLKAERKYLLSDGGVTATYTFLQPNALRDAYMISTLLHLYNRDVPEETKMLVRRYRRETEFGVGYGVKKPNLEETFYASYILRDKAVISFVKSFESNGGFAKQPGGYPPYLEDTYYATSTLSLLSQRYSNPRTAEFIASLQNANGGFRRSIHGGISTLEDSYYAVEVLRRLEFR</sequence>
<proteinExistence type="predicted"/>
<dbReference type="Pfam" id="PF00432">
    <property type="entry name" value="Prenyltrans"/>
    <property type="match status" value="2"/>
</dbReference>
<feature type="domain" description="Prenyltransferase alpha-alpha toroid" evidence="2">
    <location>
        <begin position="181"/>
        <end position="267"/>
    </location>
</feature>
<dbReference type="InterPro" id="IPR016648">
    <property type="entry name" value="UCP016175_prenyltrans-rel"/>
</dbReference>
<evidence type="ECO:0000256" key="1">
    <source>
        <dbReference type="ARBA" id="ARBA00022737"/>
    </source>
</evidence>
<dbReference type="GO" id="GO:0003824">
    <property type="term" value="F:catalytic activity"/>
    <property type="evidence" value="ECO:0007669"/>
    <property type="project" value="InterPro"/>
</dbReference>
<dbReference type="InterPro" id="IPR001330">
    <property type="entry name" value="Prenyltrans"/>
</dbReference>
<dbReference type="RefSeq" id="WP_010879040.1">
    <property type="nucleotide sequence ID" value="NZ_CP006577.1"/>
</dbReference>
<dbReference type="CDD" id="cd00688">
    <property type="entry name" value="ISOPREN_C2_like"/>
    <property type="match status" value="2"/>
</dbReference>
<reference evidence="3 4" key="1">
    <citation type="submission" date="2013-07" db="EMBL/GenBank/DDBJ databases">
        <title>Genome of Archaeoglobus fulgidus.</title>
        <authorList>
            <person name="Fiebig A."/>
            <person name="Birkeland N.-K."/>
        </authorList>
    </citation>
    <scope>NUCLEOTIDE SEQUENCE [LARGE SCALE GENOMIC DNA]</scope>
    <source>
        <strain evidence="3 4">DSM 8774</strain>
    </source>
</reference>
<organism evidence="3 4">
    <name type="scientific">Archaeoglobus fulgidus DSM 8774</name>
    <dbReference type="NCBI Taxonomy" id="1344584"/>
    <lineage>
        <taxon>Archaea</taxon>
        <taxon>Methanobacteriati</taxon>
        <taxon>Methanobacteriota</taxon>
        <taxon>Archaeoglobi</taxon>
        <taxon>Archaeoglobales</taxon>
        <taxon>Archaeoglobaceae</taxon>
        <taxon>Archaeoglobus</taxon>
    </lineage>
</organism>